<keyword evidence="4" id="KW-0812">Transmembrane</keyword>
<dbReference type="PANTHER" id="PTHR46093:SF18">
    <property type="entry name" value="FIBRONECTIN TYPE-III DOMAIN-CONTAINING PROTEIN"/>
    <property type="match status" value="1"/>
</dbReference>
<feature type="region of interest" description="Disordered" evidence="3">
    <location>
        <begin position="130"/>
        <end position="165"/>
    </location>
</feature>
<organism evidence="5 6">
    <name type="scientific">Apiospora arundinis</name>
    <dbReference type="NCBI Taxonomy" id="335852"/>
    <lineage>
        <taxon>Eukaryota</taxon>
        <taxon>Fungi</taxon>
        <taxon>Dikarya</taxon>
        <taxon>Ascomycota</taxon>
        <taxon>Pezizomycotina</taxon>
        <taxon>Sordariomycetes</taxon>
        <taxon>Xylariomycetidae</taxon>
        <taxon>Amphisphaeriales</taxon>
        <taxon>Apiosporaceae</taxon>
        <taxon>Apiospora</taxon>
    </lineage>
</organism>
<feature type="compositionally biased region" description="Low complexity" evidence="3">
    <location>
        <begin position="31"/>
        <end position="45"/>
    </location>
</feature>
<feature type="compositionally biased region" description="Basic and acidic residues" evidence="3">
    <location>
        <begin position="1"/>
        <end position="10"/>
    </location>
</feature>
<dbReference type="InterPro" id="IPR015915">
    <property type="entry name" value="Kelch-typ_b-propeller"/>
</dbReference>
<dbReference type="Proteomes" id="UP001390339">
    <property type="component" value="Unassembled WGS sequence"/>
</dbReference>
<feature type="region of interest" description="Disordered" evidence="3">
    <location>
        <begin position="1"/>
        <end position="80"/>
    </location>
</feature>
<keyword evidence="1" id="KW-0880">Kelch repeat</keyword>
<feature type="compositionally biased region" description="Basic and acidic residues" evidence="3">
    <location>
        <begin position="883"/>
        <end position="896"/>
    </location>
</feature>
<evidence type="ECO:0000256" key="4">
    <source>
        <dbReference type="SAM" id="Phobius"/>
    </source>
</evidence>
<reference evidence="5 6" key="1">
    <citation type="journal article" date="2024" name="IMA Fungus">
        <title>Apiospora arundinis, a panoply of carbohydrate-active enzymes and secondary metabolites.</title>
        <authorList>
            <person name="Sorensen T."/>
            <person name="Petersen C."/>
            <person name="Muurmann A.T."/>
            <person name="Christiansen J.V."/>
            <person name="Brundto M.L."/>
            <person name="Overgaard C.K."/>
            <person name="Boysen A.T."/>
            <person name="Wollenberg R.D."/>
            <person name="Larsen T.O."/>
            <person name="Sorensen J.L."/>
            <person name="Nielsen K.L."/>
            <person name="Sondergaard T.E."/>
        </authorList>
    </citation>
    <scope>NUCLEOTIDE SEQUENCE [LARGE SCALE GENOMIC DNA]</scope>
    <source>
        <strain evidence="5 6">AAU 773</strain>
    </source>
</reference>
<keyword evidence="2" id="KW-0677">Repeat</keyword>
<comment type="caution">
    <text evidence="5">The sequence shown here is derived from an EMBL/GenBank/DDBJ whole genome shotgun (WGS) entry which is preliminary data.</text>
</comment>
<name>A0ABR2JN07_9PEZI</name>
<feature type="region of interest" description="Disordered" evidence="3">
    <location>
        <begin position="842"/>
        <end position="935"/>
    </location>
</feature>
<keyword evidence="4" id="KW-1133">Transmembrane helix</keyword>
<protein>
    <submittedName>
        <fullName evidence="5">Kelch domain-containing protein</fullName>
    </submittedName>
</protein>
<accession>A0ABR2JN07</accession>
<dbReference type="Pfam" id="PF24681">
    <property type="entry name" value="Kelch_KLHDC2_KLHL20_DRC7"/>
    <property type="match status" value="1"/>
</dbReference>
<feature type="compositionally biased region" description="Low complexity" evidence="3">
    <location>
        <begin position="864"/>
        <end position="882"/>
    </location>
</feature>
<keyword evidence="4" id="KW-0472">Membrane</keyword>
<evidence type="ECO:0000313" key="5">
    <source>
        <dbReference type="EMBL" id="KAK8880120.1"/>
    </source>
</evidence>
<feature type="compositionally biased region" description="Basic and acidic residues" evidence="3">
    <location>
        <begin position="58"/>
        <end position="71"/>
    </location>
</feature>
<sequence length="960" mass="101927">MSKWAEENARNRSQAAKMSFSKLPPRSNNITTAAATAAATSSSSEAESRSFEAPTVRPRFDSTKTSHRLREGLPTQLPSFSMSSIRKGRRSIFKELGLGDGHEYENDPHYREQSAVTRRITQQEFNEITGLGFEQHASPHGRRTRRDSSDDEGGDEPRTRLGWLSKLSPKRPKIKSAAGAPPSAVSGLHRLSMIALLIAVFIPAISYRHGYEKVEISGADAGVIPTTRPEIVLDSRADSPVDVCLRWAHQSAMVNGTIYIYGGQAKTEGGQKQNTWKGIDNNLLILDTTKSWKISSPSMTGLPKPSGPPAVSLGYLWNDYNNLFLYGGEFADNPYTEPEPYSTWKYDIAAKSWTEYNNPKTSAGNASEPEGIPIQRAGEGAGVSVPELGRSWYFGGHLDLATTQGWSNQIDRVYLKGLLEFTHPGYANNGVNSLRAAGAGEGGAYRNITEGGIQDSTGFTERADGQLVFVPGWGPSGILLGLGGGSTANKDSTAEFASMKTIDVYDIESSVWYHQETRGEAPGVRVNPCAVVFSAPDASSFNIYLYGGQNLLPVAGQTQYTDLWILTVPSFTWIKVDIEKDGQPPARAGHTCHARDGQMIVVGGYIGQTNNCDGAGIYNFNASSLKWQDRFGAADHPADISPDNTILADSYGYRVPDIVQSVIGGHSDGGATATHPASGPATGGPFATGKPPVFTVTASGGSTATVTSSPNGSSNGSNNGASSGPKGGLIAAGVIAGVLGALALYLGFCAWLYRRQVAAYKKHMLAANRYSGTVIPEDGEDGVDHGYDHDFNNTTYGGAGAALAGTGGGAAAIKEKLRKNRRPGGSSSGESGAAREQFGWVGQRPDNSANQPFLSEPKWLSEDPSPGASSSAAAGTSSSRKYSSSDKAPRPSEDRNPWGWFESPSSGGGGGVSRNKSSATRSTASGNSTEGLLDGREPNFFSVVLGPRRALRVVNGMEFE</sequence>
<feature type="compositionally biased region" description="Polar residues" evidence="3">
    <location>
        <begin position="919"/>
        <end position="930"/>
    </location>
</feature>
<dbReference type="EMBL" id="JAPCWZ010000001">
    <property type="protein sequence ID" value="KAK8880120.1"/>
    <property type="molecule type" value="Genomic_DNA"/>
</dbReference>
<dbReference type="Gene3D" id="2.120.10.80">
    <property type="entry name" value="Kelch-type beta propeller"/>
    <property type="match status" value="2"/>
</dbReference>
<evidence type="ECO:0000256" key="3">
    <source>
        <dbReference type="SAM" id="MobiDB-lite"/>
    </source>
</evidence>
<feature type="compositionally biased region" description="Low complexity" evidence="3">
    <location>
        <begin position="695"/>
        <end position="723"/>
    </location>
</feature>
<gene>
    <name evidence="5" type="ORF">PGQ11_001414</name>
</gene>
<dbReference type="PANTHER" id="PTHR46093">
    <property type="entry name" value="ACYL-COA-BINDING DOMAIN-CONTAINING PROTEIN 5"/>
    <property type="match status" value="1"/>
</dbReference>
<feature type="transmembrane region" description="Helical" evidence="4">
    <location>
        <begin position="729"/>
        <end position="753"/>
    </location>
</feature>
<proteinExistence type="predicted"/>
<evidence type="ECO:0000256" key="1">
    <source>
        <dbReference type="ARBA" id="ARBA00022441"/>
    </source>
</evidence>
<dbReference type="SUPFAM" id="SSF117281">
    <property type="entry name" value="Kelch motif"/>
    <property type="match status" value="1"/>
</dbReference>
<feature type="region of interest" description="Disordered" evidence="3">
    <location>
        <begin position="666"/>
        <end position="723"/>
    </location>
</feature>
<evidence type="ECO:0000256" key="2">
    <source>
        <dbReference type="ARBA" id="ARBA00022737"/>
    </source>
</evidence>
<keyword evidence="6" id="KW-1185">Reference proteome</keyword>
<evidence type="ECO:0000313" key="6">
    <source>
        <dbReference type="Proteomes" id="UP001390339"/>
    </source>
</evidence>